<dbReference type="InterPro" id="IPR002401">
    <property type="entry name" value="Cyt_P450_E_grp-I"/>
</dbReference>
<evidence type="ECO:0000256" key="6">
    <source>
        <dbReference type="ARBA" id="ARBA00022723"/>
    </source>
</evidence>
<dbReference type="GO" id="GO:0005506">
    <property type="term" value="F:iron ion binding"/>
    <property type="evidence" value="ECO:0007669"/>
    <property type="project" value="InterPro"/>
</dbReference>
<dbReference type="EMBL" id="CAJPVJ010004060">
    <property type="protein sequence ID" value="CAG2168248.1"/>
    <property type="molecule type" value="Genomic_DNA"/>
</dbReference>
<comment type="cofactor">
    <cofactor evidence="1 14">
        <name>heme</name>
        <dbReference type="ChEBI" id="CHEBI:30413"/>
    </cofactor>
</comment>
<keyword evidence="11 15" id="KW-0503">Monooxygenase</keyword>
<comment type="function">
    <text evidence="13">Cytochromes P450 are a group of heme-thiolate monooxygenases. They oxidize a variety of structurally unrelated compounds, including steroids, fatty acids, and xenobiotics.</text>
</comment>
<dbReference type="PRINTS" id="PR00385">
    <property type="entry name" value="P450"/>
</dbReference>
<dbReference type="AlphaFoldDB" id="A0A7R9M122"/>
<proteinExistence type="inferred from homology"/>
<dbReference type="EMBL" id="OC918885">
    <property type="protein sequence ID" value="CAD7650298.1"/>
    <property type="molecule type" value="Genomic_DNA"/>
</dbReference>
<comment type="similarity">
    <text evidence="4 15">Belongs to the cytochrome P450 family.</text>
</comment>
<dbReference type="InterPro" id="IPR001128">
    <property type="entry name" value="Cyt_P450"/>
</dbReference>
<organism evidence="16">
    <name type="scientific">Oppiella nova</name>
    <dbReference type="NCBI Taxonomy" id="334625"/>
    <lineage>
        <taxon>Eukaryota</taxon>
        <taxon>Metazoa</taxon>
        <taxon>Ecdysozoa</taxon>
        <taxon>Arthropoda</taxon>
        <taxon>Chelicerata</taxon>
        <taxon>Arachnida</taxon>
        <taxon>Acari</taxon>
        <taxon>Acariformes</taxon>
        <taxon>Sarcoptiformes</taxon>
        <taxon>Oribatida</taxon>
        <taxon>Brachypylina</taxon>
        <taxon>Oppioidea</taxon>
        <taxon>Oppiidae</taxon>
        <taxon>Oppiella</taxon>
    </lineage>
</organism>
<evidence type="ECO:0000256" key="11">
    <source>
        <dbReference type="ARBA" id="ARBA00023033"/>
    </source>
</evidence>
<dbReference type="Proteomes" id="UP000728032">
    <property type="component" value="Unassembled WGS sequence"/>
</dbReference>
<dbReference type="GO" id="GO:0020037">
    <property type="term" value="F:heme binding"/>
    <property type="evidence" value="ECO:0007669"/>
    <property type="project" value="InterPro"/>
</dbReference>
<evidence type="ECO:0000256" key="8">
    <source>
        <dbReference type="ARBA" id="ARBA00022848"/>
    </source>
</evidence>
<evidence type="ECO:0000256" key="12">
    <source>
        <dbReference type="ARBA" id="ARBA00023136"/>
    </source>
</evidence>
<keyword evidence="5 14" id="KW-0349">Heme</keyword>
<dbReference type="GO" id="GO:0005789">
    <property type="term" value="C:endoplasmic reticulum membrane"/>
    <property type="evidence" value="ECO:0007669"/>
    <property type="project" value="UniProtKB-SubCell"/>
</dbReference>
<dbReference type="Pfam" id="PF00067">
    <property type="entry name" value="p450"/>
    <property type="match status" value="1"/>
</dbReference>
<keyword evidence="12" id="KW-0472">Membrane</keyword>
<evidence type="ECO:0000256" key="4">
    <source>
        <dbReference type="ARBA" id="ARBA00010617"/>
    </source>
</evidence>
<dbReference type="PANTHER" id="PTHR24302:SF15">
    <property type="entry name" value="FATTY-ACID PEROXYGENASE"/>
    <property type="match status" value="1"/>
</dbReference>
<dbReference type="GO" id="GO:0008395">
    <property type="term" value="F:steroid hydroxylase activity"/>
    <property type="evidence" value="ECO:0007669"/>
    <property type="project" value="TreeGrafter"/>
</dbReference>
<evidence type="ECO:0000256" key="10">
    <source>
        <dbReference type="ARBA" id="ARBA00023004"/>
    </source>
</evidence>
<dbReference type="PANTHER" id="PTHR24302">
    <property type="entry name" value="CYTOCHROME P450 FAMILY 3"/>
    <property type="match status" value="1"/>
</dbReference>
<evidence type="ECO:0000256" key="14">
    <source>
        <dbReference type="PIRSR" id="PIRSR602401-1"/>
    </source>
</evidence>
<evidence type="ECO:0008006" key="18">
    <source>
        <dbReference type="Google" id="ProtNLM"/>
    </source>
</evidence>
<gene>
    <name evidence="16" type="ORF">ONB1V03_LOCUS7739</name>
</gene>
<keyword evidence="7" id="KW-0256">Endoplasmic reticulum</keyword>
<feature type="binding site" description="axial binding residue" evidence="14">
    <location>
        <position position="422"/>
    </location>
    <ligand>
        <name>heme</name>
        <dbReference type="ChEBI" id="CHEBI:30413"/>
    </ligand>
    <ligandPart>
        <name>Fe</name>
        <dbReference type="ChEBI" id="CHEBI:18248"/>
    </ligandPart>
</feature>
<keyword evidence="10 14" id="KW-0408">Iron</keyword>
<dbReference type="PRINTS" id="PR00463">
    <property type="entry name" value="EP450I"/>
</dbReference>
<comment type="subcellular location">
    <subcellularLocation>
        <location evidence="3">Endoplasmic reticulum membrane</location>
        <topology evidence="3">Peripheral membrane protein</topology>
    </subcellularLocation>
    <subcellularLocation>
        <location evidence="2">Microsome membrane</location>
        <topology evidence="2">Peripheral membrane protein</topology>
    </subcellularLocation>
</comment>
<protein>
    <recommendedName>
        <fullName evidence="18">Cytochrome P450</fullName>
    </recommendedName>
</protein>
<keyword evidence="6 14" id="KW-0479">Metal-binding</keyword>
<dbReference type="FunFam" id="1.10.630.10:FF:000042">
    <property type="entry name" value="Cytochrome P450"/>
    <property type="match status" value="1"/>
</dbReference>
<accession>A0A7R9M122</accession>
<evidence type="ECO:0000313" key="16">
    <source>
        <dbReference type="EMBL" id="CAD7650298.1"/>
    </source>
</evidence>
<keyword evidence="17" id="KW-1185">Reference proteome</keyword>
<dbReference type="SUPFAM" id="SSF48264">
    <property type="entry name" value="Cytochrome P450"/>
    <property type="match status" value="1"/>
</dbReference>
<keyword evidence="8" id="KW-0492">Microsome</keyword>
<evidence type="ECO:0000256" key="1">
    <source>
        <dbReference type="ARBA" id="ARBA00001971"/>
    </source>
</evidence>
<evidence type="ECO:0000256" key="7">
    <source>
        <dbReference type="ARBA" id="ARBA00022824"/>
    </source>
</evidence>
<evidence type="ECO:0000256" key="3">
    <source>
        <dbReference type="ARBA" id="ARBA00004406"/>
    </source>
</evidence>
<evidence type="ECO:0000256" key="5">
    <source>
        <dbReference type="ARBA" id="ARBA00022617"/>
    </source>
</evidence>
<dbReference type="InterPro" id="IPR036396">
    <property type="entry name" value="Cyt_P450_sf"/>
</dbReference>
<dbReference type="OrthoDB" id="6490847at2759"/>
<evidence type="ECO:0000313" key="17">
    <source>
        <dbReference type="Proteomes" id="UP000728032"/>
    </source>
</evidence>
<evidence type="ECO:0000256" key="9">
    <source>
        <dbReference type="ARBA" id="ARBA00023002"/>
    </source>
</evidence>
<dbReference type="GO" id="GO:0016705">
    <property type="term" value="F:oxidoreductase activity, acting on paired donors, with incorporation or reduction of molecular oxygen"/>
    <property type="evidence" value="ECO:0007669"/>
    <property type="project" value="InterPro"/>
</dbReference>
<dbReference type="CDD" id="cd11055">
    <property type="entry name" value="CYP3A-like"/>
    <property type="match status" value="1"/>
</dbReference>
<sequence length="474" mass="54078">MDTTHETVVRLGTGSLCFGVYELGKPVLYLSDPELIREVLVKDFHIFTNRRKFITNDPMFDKMVGSARDLEWKRLRTVMSPTFTTGKLKRMTPLILECVDTMNDNIDKIIAKNNGQLSEPVDMKRITGAYAMEVVIQVAFGRKVSALIEPNNPIIENARKMFSTSLFSLVKFLTIMLAPNVAETFKISPFDRKVTQFFRDFSLTLIDDRKRGLETGSPVKRADFLQLLLDSIKNNNQAMDGSDEYTDSKSAEKYREIQPTDDMTDKSLTNDELISQCVLFLIAGYESSATTLAMCLYNIAKHPDVQQKLYEEITKFTEQKSSADPYEAFFALKYMDAVIDETLRLFPAAIFLERAPSEDYELKGTGITIRKDHVVHIPTYAIHRDPDNFVDPEVFRPERFLSENIAHNPYTYLPFGAGPRNCLGMRLAQLEIKLALVNLVRRYVFYATEKPLELGVATGIMKPKSVDLRISKRF</sequence>
<keyword evidence="9 15" id="KW-0560">Oxidoreductase</keyword>
<name>A0A7R9M122_9ACAR</name>
<dbReference type="InterPro" id="IPR050705">
    <property type="entry name" value="Cytochrome_P450_3A"/>
</dbReference>
<reference evidence="16" key="1">
    <citation type="submission" date="2020-11" db="EMBL/GenBank/DDBJ databases">
        <authorList>
            <person name="Tran Van P."/>
        </authorList>
    </citation>
    <scope>NUCLEOTIDE SEQUENCE</scope>
</reference>
<evidence type="ECO:0000256" key="2">
    <source>
        <dbReference type="ARBA" id="ARBA00004174"/>
    </source>
</evidence>
<evidence type="ECO:0000256" key="13">
    <source>
        <dbReference type="ARBA" id="ARBA00043906"/>
    </source>
</evidence>
<dbReference type="InterPro" id="IPR017972">
    <property type="entry name" value="Cyt_P450_CS"/>
</dbReference>
<evidence type="ECO:0000256" key="15">
    <source>
        <dbReference type="RuleBase" id="RU000461"/>
    </source>
</evidence>
<dbReference type="PROSITE" id="PS00086">
    <property type="entry name" value="CYTOCHROME_P450"/>
    <property type="match status" value="1"/>
</dbReference>
<dbReference type="Gene3D" id="1.10.630.10">
    <property type="entry name" value="Cytochrome P450"/>
    <property type="match status" value="1"/>
</dbReference>